<dbReference type="GO" id="GO:0005524">
    <property type="term" value="F:ATP binding"/>
    <property type="evidence" value="ECO:0007669"/>
    <property type="project" value="UniProtKB-KW"/>
</dbReference>
<protein>
    <submittedName>
        <fullName evidence="4">Uncharacterized protein</fullName>
    </submittedName>
</protein>
<dbReference type="EMBL" id="CAJGYO010000004">
    <property type="protein sequence ID" value="CAD6225054.1"/>
    <property type="molecule type" value="Genomic_DNA"/>
</dbReference>
<feature type="transmembrane region" description="Helical" evidence="3">
    <location>
        <begin position="6"/>
        <end position="24"/>
    </location>
</feature>
<comment type="caution">
    <text evidence="4">The sequence shown here is derived from an EMBL/GenBank/DDBJ whole genome shotgun (WGS) entry which is preliminary data.</text>
</comment>
<dbReference type="PANTHER" id="PTHR27005">
    <property type="entry name" value="WALL-ASSOCIATED RECEPTOR KINASE-LIKE 21"/>
    <property type="match status" value="1"/>
</dbReference>
<evidence type="ECO:0000256" key="2">
    <source>
        <dbReference type="ARBA" id="ARBA00022840"/>
    </source>
</evidence>
<gene>
    <name evidence="4" type="ORF">NCGR_LOCUS17218</name>
</gene>
<organism evidence="4 5">
    <name type="scientific">Miscanthus lutarioriparius</name>
    <dbReference type="NCBI Taxonomy" id="422564"/>
    <lineage>
        <taxon>Eukaryota</taxon>
        <taxon>Viridiplantae</taxon>
        <taxon>Streptophyta</taxon>
        <taxon>Embryophyta</taxon>
        <taxon>Tracheophyta</taxon>
        <taxon>Spermatophyta</taxon>
        <taxon>Magnoliopsida</taxon>
        <taxon>Liliopsida</taxon>
        <taxon>Poales</taxon>
        <taxon>Poaceae</taxon>
        <taxon>PACMAD clade</taxon>
        <taxon>Panicoideae</taxon>
        <taxon>Andropogonodae</taxon>
        <taxon>Andropogoneae</taxon>
        <taxon>Saccharinae</taxon>
        <taxon>Miscanthus</taxon>
    </lineage>
</organism>
<keyword evidence="3" id="KW-0812">Transmembrane</keyword>
<dbReference type="GO" id="GO:0005886">
    <property type="term" value="C:plasma membrane"/>
    <property type="evidence" value="ECO:0007669"/>
    <property type="project" value="TreeGrafter"/>
</dbReference>
<keyword evidence="3" id="KW-1133">Transmembrane helix</keyword>
<dbReference type="OrthoDB" id="4062651at2759"/>
<keyword evidence="2" id="KW-0067">ATP-binding</keyword>
<evidence type="ECO:0000313" key="4">
    <source>
        <dbReference type="EMBL" id="CAD6225054.1"/>
    </source>
</evidence>
<keyword evidence="3" id="KW-0472">Membrane</keyword>
<keyword evidence="5" id="KW-1185">Reference proteome</keyword>
<sequence>MGVAIGFSVSFGILLFGISVTLLVRRWRRDIEKKVRGKYFRENQGLLLEQLLSSDENATEKTKIFSLEQLEKATNNFDRARILSEGVAIGFSVSFRILLFGVSVTLLVRRWRRDIEKKVRGKYLWENQGLLLEQLLSPDENAIEKTKIFSLE</sequence>
<name>A0A811NQX6_9POAL</name>
<keyword evidence="1" id="KW-0547">Nucleotide-binding</keyword>
<dbReference type="GO" id="GO:0007166">
    <property type="term" value="P:cell surface receptor signaling pathway"/>
    <property type="evidence" value="ECO:0007669"/>
    <property type="project" value="InterPro"/>
</dbReference>
<reference evidence="4" key="1">
    <citation type="submission" date="2020-10" db="EMBL/GenBank/DDBJ databases">
        <authorList>
            <person name="Han B."/>
            <person name="Lu T."/>
            <person name="Zhao Q."/>
            <person name="Huang X."/>
            <person name="Zhao Y."/>
        </authorList>
    </citation>
    <scope>NUCLEOTIDE SEQUENCE</scope>
</reference>
<feature type="transmembrane region" description="Helical" evidence="3">
    <location>
        <begin position="87"/>
        <end position="108"/>
    </location>
</feature>
<dbReference type="GO" id="GO:0004674">
    <property type="term" value="F:protein serine/threonine kinase activity"/>
    <property type="evidence" value="ECO:0007669"/>
    <property type="project" value="TreeGrafter"/>
</dbReference>
<dbReference type="InterPro" id="IPR045274">
    <property type="entry name" value="WAK-like"/>
</dbReference>
<dbReference type="PANTHER" id="PTHR27005:SF283">
    <property type="entry name" value="OS02G0633066 PROTEIN"/>
    <property type="match status" value="1"/>
</dbReference>
<dbReference type="AlphaFoldDB" id="A0A811NQX6"/>
<accession>A0A811NQX6</accession>
<evidence type="ECO:0000256" key="3">
    <source>
        <dbReference type="SAM" id="Phobius"/>
    </source>
</evidence>
<dbReference type="Proteomes" id="UP000604825">
    <property type="component" value="Unassembled WGS sequence"/>
</dbReference>
<evidence type="ECO:0000313" key="5">
    <source>
        <dbReference type="Proteomes" id="UP000604825"/>
    </source>
</evidence>
<proteinExistence type="predicted"/>
<evidence type="ECO:0000256" key="1">
    <source>
        <dbReference type="ARBA" id="ARBA00022741"/>
    </source>
</evidence>